<dbReference type="AlphaFoldDB" id="K1PEK2"/>
<reference evidence="5" key="1">
    <citation type="journal article" date="2012" name="Nature">
        <title>The oyster genome reveals stress adaptation and complexity of shell formation.</title>
        <authorList>
            <person name="Zhang G."/>
            <person name="Fang X."/>
            <person name="Guo X."/>
            <person name="Li L."/>
            <person name="Luo R."/>
            <person name="Xu F."/>
            <person name="Yang P."/>
            <person name="Zhang L."/>
            <person name="Wang X."/>
            <person name="Qi H."/>
            <person name="Xiong Z."/>
            <person name="Que H."/>
            <person name="Xie Y."/>
            <person name="Holland P.W."/>
            <person name="Paps J."/>
            <person name="Zhu Y."/>
            <person name="Wu F."/>
            <person name="Chen Y."/>
            <person name="Wang J."/>
            <person name="Peng C."/>
            <person name="Meng J."/>
            <person name="Yang L."/>
            <person name="Liu J."/>
            <person name="Wen B."/>
            <person name="Zhang N."/>
            <person name="Huang Z."/>
            <person name="Zhu Q."/>
            <person name="Feng Y."/>
            <person name="Mount A."/>
            <person name="Hedgecock D."/>
            <person name="Xu Z."/>
            <person name="Liu Y."/>
            <person name="Domazet-Loso T."/>
            <person name="Du Y."/>
            <person name="Sun X."/>
            <person name="Zhang S."/>
            <person name="Liu B."/>
            <person name="Cheng P."/>
            <person name="Jiang X."/>
            <person name="Li J."/>
            <person name="Fan D."/>
            <person name="Wang W."/>
            <person name="Fu W."/>
            <person name="Wang T."/>
            <person name="Wang B."/>
            <person name="Zhang J."/>
            <person name="Peng Z."/>
            <person name="Li Y."/>
            <person name="Li N."/>
            <person name="Wang J."/>
            <person name="Chen M."/>
            <person name="He Y."/>
            <person name="Tan F."/>
            <person name="Song X."/>
            <person name="Zheng Q."/>
            <person name="Huang R."/>
            <person name="Yang H."/>
            <person name="Du X."/>
            <person name="Chen L."/>
            <person name="Yang M."/>
            <person name="Gaffney P.M."/>
            <person name="Wang S."/>
            <person name="Luo L."/>
            <person name="She Z."/>
            <person name="Ming Y."/>
            <person name="Huang W."/>
            <person name="Zhang S."/>
            <person name="Huang B."/>
            <person name="Zhang Y."/>
            <person name="Qu T."/>
            <person name="Ni P."/>
            <person name="Miao G."/>
            <person name="Wang J."/>
            <person name="Wang Q."/>
            <person name="Steinberg C.E."/>
            <person name="Wang H."/>
            <person name="Li N."/>
            <person name="Qian L."/>
            <person name="Zhang G."/>
            <person name="Li Y."/>
            <person name="Yang H."/>
            <person name="Liu X."/>
            <person name="Wang J."/>
            <person name="Yin Y."/>
            <person name="Wang J."/>
        </authorList>
    </citation>
    <scope>NUCLEOTIDE SEQUENCE [LARGE SCALE GENOMIC DNA]</scope>
    <source>
        <strain evidence="5">05x7-T-G4-1.051#20</strain>
    </source>
</reference>
<evidence type="ECO:0000256" key="3">
    <source>
        <dbReference type="ARBA" id="ARBA00022840"/>
    </source>
</evidence>
<dbReference type="InParanoid" id="K1PEK2"/>
<organism evidence="5">
    <name type="scientific">Magallana gigas</name>
    <name type="common">Pacific oyster</name>
    <name type="synonym">Crassostrea gigas</name>
    <dbReference type="NCBI Taxonomy" id="29159"/>
    <lineage>
        <taxon>Eukaryota</taxon>
        <taxon>Metazoa</taxon>
        <taxon>Spiralia</taxon>
        <taxon>Lophotrochozoa</taxon>
        <taxon>Mollusca</taxon>
        <taxon>Bivalvia</taxon>
        <taxon>Autobranchia</taxon>
        <taxon>Pteriomorphia</taxon>
        <taxon>Ostreida</taxon>
        <taxon>Ostreoidea</taxon>
        <taxon>Ostreidae</taxon>
        <taxon>Magallana</taxon>
    </lineage>
</organism>
<dbReference type="PANTHER" id="PTHR14187">
    <property type="entry name" value="ALPHA KINASE/ELONGATION FACTOR 2 KINASE"/>
    <property type="match status" value="1"/>
</dbReference>
<comment type="similarity">
    <text evidence="1">Belongs to the heat shock protein 70 family.</text>
</comment>
<sequence>MPEQNTKGLLKAIHSTRKESCGHEEKEDDSSTFMRESRVEEAGDSVSRKPLVVCLDIGTTYTGYAYSFIKKPDEITVRKWASEGTMLSPKAPSSVLLTPELSFHSFGYDAERKFSDLHAKNDHKSWNFVNGFKMVLNDKKKFDANVLNVLDIQNHYVPASAVFTGVIRYLKNDLMEQLTRRGYHLDESNIQFVVTVPAIWSEAAKQAMTDFSVMAGIQKENLMIAYEPEVAALHCVSMPASQVTVRTRDNIALMFKPGCSFLVLDLGGGTTDITVQKVEKDGKLSQLRKASGGNWGGNCVNNLFFQDLTKSLGQKVFQKFITTNAGDYFYLKNQFEVAKRNFRNDQEIVYLHIPSSLKKITKEVNGKKIGDIFNELETREKVYYSDGKLNYASEYFRKFFSSSVQSIVDEVKRVLKSKRCSEVEYILMVGGFSESEIVRDGIKMAFPEIRVINPEDASLSVLKGGVLFGHDPDTVRFRVCPQSYGMAMHEYFNPKKHDLSKSCKVGNTQFAVGCFEKIFEKDEIVEVGQQKIVRVAEDFTGQPEKMRTQNKEIEMYASAAKDPKFISDPGCTLQGIIVVSPPGGRWPDKMKGKITFEVTVTGINVSFMDRNTQSTSGGEIKFSEPKPQAGENPLNRSFRKDDL</sequence>
<dbReference type="CDD" id="cd10229">
    <property type="entry name" value="ASKHA_NBD_HSP70_HSPA12"/>
    <property type="match status" value="1"/>
</dbReference>
<dbReference type="Pfam" id="PF00012">
    <property type="entry name" value="HSP70"/>
    <property type="match status" value="1"/>
</dbReference>
<accession>K1PEK2</accession>
<gene>
    <name evidence="5" type="ORF">CGI_10001443</name>
</gene>
<dbReference type="EMBL" id="JH823192">
    <property type="protein sequence ID" value="EKC17244.1"/>
    <property type="molecule type" value="Genomic_DNA"/>
</dbReference>
<dbReference type="InterPro" id="IPR013126">
    <property type="entry name" value="Hsp_70_fam"/>
</dbReference>
<dbReference type="SUPFAM" id="SSF53067">
    <property type="entry name" value="Actin-like ATPase domain"/>
    <property type="match status" value="2"/>
</dbReference>
<evidence type="ECO:0000313" key="5">
    <source>
        <dbReference type="EMBL" id="EKC17244.1"/>
    </source>
</evidence>
<feature type="compositionally biased region" description="Basic and acidic residues" evidence="4">
    <location>
        <begin position="16"/>
        <end position="25"/>
    </location>
</feature>
<dbReference type="InterPro" id="IPR043129">
    <property type="entry name" value="ATPase_NBD"/>
</dbReference>
<keyword evidence="5" id="KW-0346">Stress response</keyword>
<dbReference type="PANTHER" id="PTHR14187:SF5">
    <property type="entry name" value="HEAT SHOCK 70 KDA PROTEIN 12A"/>
    <property type="match status" value="1"/>
</dbReference>
<dbReference type="GO" id="GO:0005524">
    <property type="term" value="F:ATP binding"/>
    <property type="evidence" value="ECO:0007669"/>
    <property type="project" value="UniProtKB-KW"/>
</dbReference>
<proteinExistence type="inferred from homology"/>
<evidence type="ECO:0000256" key="2">
    <source>
        <dbReference type="ARBA" id="ARBA00022741"/>
    </source>
</evidence>
<keyword evidence="3" id="KW-0067">ATP-binding</keyword>
<dbReference type="Gene3D" id="3.90.640.10">
    <property type="entry name" value="Actin, Chain A, domain 4"/>
    <property type="match status" value="1"/>
</dbReference>
<dbReference type="Gene3D" id="3.30.420.40">
    <property type="match status" value="2"/>
</dbReference>
<evidence type="ECO:0000256" key="4">
    <source>
        <dbReference type="SAM" id="MobiDB-lite"/>
    </source>
</evidence>
<dbReference type="GO" id="GO:0140662">
    <property type="term" value="F:ATP-dependent protein folding chaperone"/>
    <property type="evidence" value="ECO:0007669"/>
    <property type="project" value="InterPro"/>
</dbReference>
<keyword evidence="2" id="KW-0547">Nucleotide-binding</keyword>
<dbReference type="HOGENOM" id="CLU_009958_5_3_1"/>
<protein>
    <submittedName>
        <fullName evidence="5">Heat shock 70 kDa protein 12B</fullName>
    </submittedName>
</protein>
<feature type="region of interest" description="Disordered" evidence="4">
    <location>
        <begin position="1"/>
        <end position="41"/>
    </location>
</feature>
<feature type="region of interest" description="Disordered" evidence="4">
    <location>
        <begin position="609"/>
        <end position="643"/>
    </location>
</feature>
<evidence type="ECO:0000256" key="1">
    <source>
        <dbReference type="ARBA" id="ARBA00007381"/>
    </source>
</evidence>
<name>K1PEK2_MAGGI</name>